<feature type="non-terminal residue" evidence="1">
    <location>
        <position position="1"/>
    </location>
</feature>
<evidence type="ECO:0000313" key="1">
    <source>
        <dbReference type="EMBL" id="CAF4905223.1"/>
    </source>
</evidence>
<proteinExistence type="predicted"/>
<protein>
    <submittedName>
        <fullName evidence="1">Uncharacterized protein</fullName>
    </submittedName>
</protein>
<accession>A0A821VD11</accession>
<gene>
    <name evidence="1" type="ORF">TOA249_LOCUS30983</name>
</gene>
<sequence>ALHSPMMNYTIAFVLESYFDYTPTILQILLKLIIGYDRNDSHRYHPNTL</sequence>
<reference evidence="1" key="1">
    <citation type="submission" date="2021-02" db="EMBL/GenBank/DDBJ databases">
        <authorList>
            <person name="Nowell W R."/>
        </authorList>
    </citation>
    <scope>NUCLEOTIDE SEQUENCE</scope>
</reference>
<comment type="caution">
    <text evidence="1">The sequence shown here is derived from an EMBL/GenBank/DDBJ whole genome shotgun (WGS) entry which is preliminary data.</text>
</comment>
<dbReference type="Proteomes" id="UP000663838">
    <property type="component" value="Unassembled WGS sequence"/>
</dbReference>
<dbReference type="EMBL" id="CAJOBS010005815">
    <property type="protein sequence ID" value="CAF4905223.1"/>
    <property type="molecule type" value="Genomic_DNA"/>
</dbReference>
<name>A0A821VD11_9BILA</name>
<organism evidence="1 2">
    <name type="scientific">Rotaria socialis</name>
    <dbReference type="NCBI Taxonomy" id="392032"/>
    <lineage>
        <taxon>Eukaryota</taxon>
        <taxon>Metazoa</taxon>
        <taxon>Spiralia</taxon>
        <taxon>Gnathifera</taxon>
        <taxon>Rotifera</taxon>
        <taxon>Eurotatoria</taxon>
        <taxon>Bdelloidea</taxon>
        <taxon>Philodinida</taxon>
        <taxon>Philodinidae</taxon>
        <taxon>Rotaria</taxon>
    </lineage>
</organism>
<evidence type="ECO:0000313" key="2">
    <source>
        <dbReference type="Proteomes" id="UP000663838"/>
    </source>
</evidence>
<dbReference type="AlphaFoldDB" id="A0A821VD11"/>